<comment type="caution">
    <text evidence="1">The sequence shown here is derived from an EMBL/GenBank/DDBJ whole genome shotgun (WGS) entry which is preliminary data.</text>
</comment>
<dbReference type="EMBL" id="NXGI01000016">
    <property type="protein sequence ID" value="PRM96798.1"/>
    <property type="molecule type" value="Genomic_DNA"/>
</dbReference>
<reference evidence="1 2" key="1">
    <citation type="submission" date="2017-09" db="EMBL/GenBank/DDBJ databases">
        <title>Reassesment of A. cryaerophilus.</title>
        <authorList>
            <person name="Perez-Cataluna A."/>
            <person name="Collado L."/>
            <person name="Salgado O."/>
            <person name="Lefinanco V."/>
            <person name="Figueras M.J."/>
        </authorList>
    </citation>
    <scope>NUCLEOTIDE SEQUENCE [LARGE SCALE GENOMIC DNA]</scope>
    <source>
        <strain evidence="1 2">LMG 9065</strain>
    </source>
</reference>
<protein>
    <submittedName>
        <fullName evidence="1">Uncharacterized protein</fullName>
    </submittedName>
</protein>
<sequence>MQLSKYTQDNDKVLTVIDRKMIFKIDDNFFIDDKGIKSFTEKNIENIVPLKLNQEVHYAKKYIKRCTRSENGIISLAFKEDIYNFLKGKEYDEEECYVSNGSFLVACYLMSVPVKLFYDGRNEITKDLEITEDIKNNMCSFAEVCLQKPLKEYVIKPTKNRTYFGLEIHQGNLVKENDIKKLPFYDFWYESAKGSTYVIIDDEEYIYLTDFESFSKLFIKTGKHRFQKGD</sequence>
<dbReference type="AlphaFoldDB" id="A0A2S9TD92"/>
<name>A0A2S9TD92_9BACT</name>
<dbReference type="Proteomes" id="UP000239151">
    <property type="component" value="Unassembled WGS sequence"/>
</dbReference>
<proteinExistence type="predicted"/>
<evidence type="ECO:0000313" key="2">
    <source>
        <dbReference type="Proteomes" id="UP000239151"/>
    </source>
</evidence>
<accession>A0A2S9TD92</accession>
<organism evidence="1 2">
    <name type="scientific">Aliarcobacter cryaerophilus</name>
    <dbReference type="NCBI Taxonomy" id="28198"/>
    <lineage>
        <taxon>Bacteria</taxon>
        <taxon>Pseudomonadati</taxon>
        <taxon>Campylobacterota</taxon>
        <taxon>Epsilonproteobacteria</taxon>
        <taxon>Campylobacterales</taxon>
        <taxon>Arcobacteraceae</taxon>
        <taxon>Aliarcobacter</taxon>
    </lineage>
</organism>
<gene>
    <name evidence="1" type="ORF">CJ670_07265</name>
</gene>
<evidence type="ECO:0000313" key="1">
    <source>
        <dbReference type="EMBL" id="PRM96798.1"/>
    </source>
</evidence>